<sequence length="99" mass="11177">MTSRGAPRKTKKQSSVSRSTPESEYRSLAATICKLRWILYLLADFGVSLKLPIDLFCDNKAALHLLANPVFHERTKHIELDCHLVRDACKDGFISPVHV</sequence>
<feature type="region of interest" description="Disordered" evidence="1">
    <location>
        <begin position="1"/>
        <end position="26"/>
    </location>
</feature>
<evidence type="ECO:0000313" key="2">
    <source>
        <dbReference type="EMBL" id="KAL0375533.1"/>
    </source>
</evidence>
<dbReference type="PANTHER" id="PTHR11439:SF470">
    <property type="entry name" value="CYSTEINE-RICH RLK (RECEPTOR-LIKE PROTEIN KINASE) 8"/>
    <property type="match status" value="1"/>
</dbReference>
<accession>A0AAW2R6T3</accession>
<proteinExistence type="predicted"/>
<dbReference type="PANTHER" id="PTHR11439">
    <property type="entry name" value="GAG-POL-RELATED RETROTRANSPOSON"/>
    <property type="match status" value="1"/>
</dbReference>
<comment type="caution">
    <text evidence="2">The sequence shown here is derived from an EMBL/GenBank/DDBJ whole genome shotgun (WGS) entry which is preliminary data.</text>
</comment>
<dbReference type="AlphaFoldDB" id="A0AAW2R6T3"/>
<dbReference type="EMBL" id="JACGWM010000004">
    <property type="protein sequence ID" value="KAL0375533.1"/>
    <property type="molecule type" value="Genomic_DNA"/>
</dbReference>
<organism evidence="2">
    <name type="scientific">Sesamum calycinum</name>
    <dbReference type="NCBI Taxonomy" id="2727403"/>
    <lineage>
        <taxon>Eukaryota</taxon>
        <taxon>Viridiplantae</taxon>
        <taxon>Streptophyta</taxon>
        <taxon>Embryophyta</taxon>
        <taxon>Tracheophyta</taxon>
        <taxon>Spermatophyta</taxon>
        <taxon>Magnoliopsida</taxon>
        <taxon>eudicotyledons</taxon>
        <taxon>Gunneridae</taxon>
        <taxon>Pentapetalae</taxon>
        <taxon>asterids</taxon>
        <taxon>lamiids</taxon>
        <taxon>Lamiales</taxon>
        <taxon>Pedaliaceae</taxon>
        <taxon>Sesamum</taxon>
    </lineage>
</organism>
<protein>
    <submittedName>
        <fullName evidence="2">Uncharacterized protein</fullName>
    </submittedName>
</protein>
<name>A0AAW2R6T3_9LAMI</name>
<gene>
    <name evidence="2" type="ORF">Scaly_0670900</name>
</gene>
<feature type="compositionally biased region" description="Polar residues" evidence="1">
    <location>
        <begin position="13"/>
        <end position="22"/>
    </location>
</feature>
<reference evidence="2" key="2">
    <citation type="journal article" date="2024" name="Plant">
        <title>Genomic evolution and insights into agronomic trait innovations of Sesamum species.</title>
        <authorList>
            <person name="Miao H."/>
            <person name="Wang L."/>
            <person name="Qu L."/>
            <person name="Liu H."/>
            <person name="Sun Y."/>
            <person name="Le M."/>
            <person name="Wang Q."/>
            <person name="Wei S."/>
            <person name="Zheng Y."/>
            <person name="Lin W."/>
            <person name="Duan Y."/>
            <person name="Cao H."/>
            <person name="Xiong S."/>
            <person name="Wang X."/>
            <person name="Wei L."/>
            <person name="Li C."/>
            <person name="Ma Q."/>
            <person name="Ju M."/>
            <person name="Zhao R."/>
            <person name="Li G."/>
            <person name="Mu C."/>
            <person name="Tian Q."/>
            <person name="Mei H."/>
            <person name="Zhang T."/>
            <person name="Gao T."/>
            <person name="Zhang H."/>
        </authorList>
    </citation>
    <scope>NUCLEOTIDE SEQUENCE</scope>
    <source>
        <strain evidence="2">KEN8</strain>
    </source>
</reference>
<feature type="compositionally biased region" description="Basic residues" evidence="1">
    <location>
        <begin position="1"/>
        <end position="12"/>
    </location>
</feature>
<reference evidence="2" key="1">
    <citation type="submission" date="2020-06" db="EMBL/GenBank/DDBJ databases">
        <authorList>
            <person name="Li T."/>
            <person name="Hu X."/>
            <person name="Zhang T."/>
            <person name="Song X."/>
            <person name="Zhang H."/>
            <person name="Dai N."/>
            <person name="Sheng W."/>
            <person name="Hou X."/>
            <person name="Wei L."/>
        </authorList>
    </citation>
    <scope>NUCLEOTIDE SEQUENCE</scope>
    <source>
        <strain evidence="2">KEN8</strain>
        <tissue evidence="2">Leaf</tissue>
    </source>
</reference>
<dbReference type="CDD" id="cd09272">
    <property type="entry name" value="RNase_HI_RT_Ty1"/>
    <property type="match status" value="1"/>
</dbReference>
<evidence type="ECO:0000256" key="1">
    <source>
        <dbReference type="SAM" id="MobiDB-lite"/>
    </source>
</evidence>